<evidence type="ECO:0000313" key="3">
    <source>
        <dbReference type="EMBL" id="MED6168418.1"/>
    </source>
</evidence>
<dbReference type="InterPro" id="IPR011990">
    <property type="entry name" value="TPR-like_helical_dom_sf"/>
</dbReference>
<dbReference type="Pfam" id="PF01535">
    <property type="entry name" value="PPR"/>
    <property type="match status" value="1"/>
</dbReference>
<dbReference type="Gene3D" id="1.25.40.10">
    <property type="entry name" value="Tetratricopeptide repeat domain"/>
    <property type="match status" value="1"/>
</dbReference>
<keyword evidence="1" id="KW-0677">Repeat</keyword>
<protein>
    <recommendedName>
        <fullName evidence="5">Pentatricopeptide repeat-containing protein</fullName>
    </recommendedName>
</protein>
<keyword evidence="4" id="KW-1185">Reference proteome</keyword>
<dbReference type="PANTHER" id="PTHR47926:SF395">
    <property type="entry name" value="TETRATRICOPEPTIDE-LIKE HELICAL DOMAIN, DYW DOMAIN PROTEIN-RELATED"/>
    <property type="match status" value="1"/>
</dbReference>
<sequence>MRTVVSWTTMITACGLSGDVKDALDLFLVMVHMGMKPNHITFLAVLQACAYGGLLKRGLECFNVMTKKYGITPGIDHYSCMVDILGRKGQLSEAFKND</sequence>
<evidence type="ECO:0000256" key="2">
    <source>
        <dbReference type="PROSITE-ProRule" id="PRU00708"/>
    </source>
</evidence>
<gene>
    <name evidence="3" type="ORF">PIB30_011307</name>
</gene>
<feature type="repeat" description="PPR" evidence="2">
    <location>
        <begin position="3"/>
        <end position="37"/>
    </location>
</feature>
<comment type="caution">
    <text evidence="3">The sequence shown here is derived from an EMBL/GenBank/DDBJ whole genome shotgun (WGS) entry which is preliminary data.</text>
</comment>
<evidence type="ECO:0000256" key="1">
    <source>
        <dbReference type="ARBA" id="ARBA00022737"/>
    </source>
</evidence>
<dbReference type="PROSITE" id="PS51375">
    <property type="entry name" value="PPR"/>
    <property type="match status" value="1"/>
</dbReference>
<name>A0ABU6V7M4_9FABA</name>
<dbReference type="NCBIfam" id="TIGR00756">
    <property type="entry name" value="PPR"/>
    <property type="match status" value="1"/>
</dbReference>
<dbReference type="Proteomes" id="UP001341840">
    <property type="component" value="Unassembled WGS sequence"/>
</dbReference>
<accession>A0ABU6V7M4</accession>
<proteinExistence type="predicted"/>
<reference evidence="3 4" key="1">
    <citation type="journal article" date="2023" name="Plants (Basel)">
        <title>Bridging the Gap: Combining Genomics and Transcriptomics Approaches to Understand Stylosanthes scabra, an Orphan Legume from the Brazilian Caatinga.</title>
        <authorList>
            <person name="Ferreira-Neto J.R.C."/>
            <person name="da Silva M.D."/>
            <person name="Binneck E."/>
            <person name="de Melo N.F."/>
            <person name="da Silva R.H."/>
            <person name="de Melo A.L.T.M."/>
            <person name="Pandolfi V."/>
            <person name="Bustamante F.O."/>
            <person name="Brasileiro-Vidal A.C."/>
            <person name="Benko-Iseppon A.M."/>
        </authorList>
    </citation>
    <scope>NUCLEOTIDE SEQUENCE [LARGE SCALE GENOMIC DNA]</scope>
    <source>
        <tissue evidence="3">Leaves</tissue>
    </source>
</reference>
<evidence type="ECO:0008006" key="5">
    <source>
        <dbReference type="Google" id="ProtNLM"/>
    </source>
</evidence>
<evidence type="ECO:0000313" key="4">
    <source>
        <dbReference type="Proteomes" id="UP001341840"/>
    </source>
</evidence>
<dbReference type="EMBL" id="JASCZI010151062">
    <property type="protein sequence ID" value="MED6168418.1"/>
    <property type="molecule type" value="Genomic_DNA"/>
</dbReference>
<dbReference type="InterPro" id="IPR002885">
    <property type="entry name" value="PPR_rpt"/>
</dbReference>
<dbReference type="InterPro" id="IPR046960">
    <property type="entry name" value="PPR_At4g14850-like_plant"/>
</dbReference>
<dbReference type="Pfam" id="PF13041">
    <property type="entry name" value="PPR_2"/>
    <property type="match status" value="1"/>
</dbReference>
<dbReference type="PANTHER" id="PTHR47926">
    <property type="entry name" value="PENTATRICOPEPTIDE REPEAT-CONTAINING PROTEIN"/>
    <property type="match status" value="1"/>
</dbReference>
<organism evidence="3 4">
    <name type="scientific">Stylosanthes scabra</name>
    <dbReference type="NCBI Taxonomy" id="79078"/>
    <lineage>
        <taxon>Eukaryota</taxon>
        <taxon>Viridiplantae</taxon>
        <taxon>Streptophyta</taxon>
        <taxon>Embryophyta</taxon>
        <taxon>Tracheophyta</taxon>
        <taxon>Spermatophyta</taxon>
        <taxon>Magnoliopsida</taxon>
        <taxon>eudicotyledons</taxon>
        <taxon>Gunneridae</taxon>
        <taxon>Pentapetalae</taxon>
        <taxon>rosids</taxon>
        <taxon>fabids</taxon>
        <taxon>Fabales</taxon>
        <taxon>Fabaceae</taxon>
        <taxon>Papilionoideae</taxon>
        <taxon>50 kb inversion clade</taxon>
        <taxon>dalbergioids sensu lato</taxon>
        <taxon>Dalbergieae</taxon>
        <taxon>Pterocarpus clade</taxon>
        <taxon>Stylosanthes</taxon>
    </lineage>
</organism>